<keyword evidence="2" id="KW-1185">Reference proteome</keyword>
<gene>
    <name evidence="1" type="ORF">GALMADRAFT_140734</name>
</gene>
<dbReference type="HOGENOM" id="CLU_177956_0_0_1"/>
<organism evidence="1 2">
    <name type="scientific">Galerina marginata (strain CBS 339.88)</name>
    <dbReference type="NCBI Taxonomy" id="685588"/>
    <lineage>
        <taxon>Eukaryota</taxon>
        <taxon>Fungi</taxon>
        <taxon>Dikarya</taxon>
        <taxon>Basidiomycota</taxon>
        <taxon>Agaricomycotina</taxon>
        <taxon>Agaricomycetes</taxon>
        <taxon>Agaricomycetidae</taxon>
        <taxon>Agaricales</taxon>
        <taxon>Agaricineae</taxon>
        <taxon>Strophariaceae</taxon>
        <taxon>Galerina</taxon>
    </lineage>
</organism>
<protein>
    <submittedName>
        <fullName evidence="1">Uncharacterized protein</fullName>
    </submittedName>
</protein>
<evidence type="ECO:0000313" key="1">
    <source>
        <dbReference type="EMBL" id="KDR75202.1"/>
    </source>
</evidence>
<dbReference type="AlphaFoldDB" id="A0A067SYP8"/>
<proteinExistence type="predicted"/>
<sequence length="73" mass="8496">MTDLDVQDVRDMVTKQKQDAHNHQQLMLKMKRLAENPGMTKEDQEMIDQMKEVLSRNEKAKRLGLDPESSKPS</sequence>
<accession>A0A067SYP8</accession>
<name>A0A067SYP8_GALM3</name>
<dbReference type="Proteomes" id="UP000027222">
    <property type="component" value="Unassembled WGS sequence"/>
</dbReference>
<reference evidence="2" key="1">
    <citation type="journal article" date="2014" name="Proc. Natl. Acad. Sci. U.S.A.">
        <title>Extensive sampling of basidiomycete genomes demonstrates inadequacy of the white-rot/brown-rot paradigm for wood decay fungi.</title>
        <authorList>
            <person name="Riley R."/>
            <person name="Salamov A.A."/>
            <person name="Brown D.W."/>
            <person name="Nagy L.G."/>
            <person name="Floudas D."/>
            <person name="Held B.W."/>
            <person name="Levasseur A."/>
            <person name="Lombard V."/>
            <person name="Morin E."/>
            <person name="Otillar R."/>
            <person name="Lindquist E.A."/>
            <person name="Sun H."/>
            <person name="LaButti K.M."/>
            <person name="Schmutz J."/>
            <person name="Jabbour D."/>
            <person name="Luo H."/>
            <person name="Baker S.E."/>
            <person name="Pisabarro A.G."/>
            <person name="Walton J.D."/>
            <person name="Blanchette R.A."/>
            <person name="Henrissat B."/>
            <person name="Martin F."/>
            <person name="Cullen D."/>
            <person name="Hibbett D.S."/>
            <person name="Grigoriev I.V."/>
        </authorList>
    </citation>
    <scope>NUCLEOTIDE SEQUENCE [LARGE SCALE GENOMIC DNA]</scope>
    <source>
        <strain evidence="2">CBS 339.88</strain>
    </source>
</reference>
<dbReference type="OrthoDB" id="3182478at2759"/>
<evidence type="ECO:0000313" key="2">
    <source>
        <dbReference type="Proteomes" id="UP000027222"/>
    </source>
</evidence>
<dbReference type="EMBL" id="KL142381">
    <property type="protein sequence ID" value="KDR75202.1"/>
    <property type="molecule type" value="Genomic_DNA"/>
</dbReference>